<dbReference type="InterPro" id="IPR051405">
    <property type="entry name" value="phD/YefM_antitoxin"/>
</dbReference>
<gene>
    <name evidence="2" type="ORF">UFOPK1835_02313</name>
</gene>
<dbReference type="EMBL" id="CAEZUP010000191">
    <property type="protein sequence ID" value="CAB4629227.1"/>
    <property type="molecule type" value="Genomic_DNA"/>
</dbReference>
<evidence type="ECO:0000256" key="1">
    <source>
        <dbReference type="ARBA" id="ARBA00009981"/>
    </source>
</evidence>
<accession>A0A6J6IWY1</accession>
<dbReference type="PANTHER" id="PTHR33713">
    <property type="entry name" value="ANTITOXIN YAFN-RELATED"/>
    <property type="match status" value="1"/>
</dbReference>
<protein>
    <submittedName>
        <fullName evidence="2">Unannotated protein</fullName>
    </submittedName>
</protein>
<dbReference type="Pfam" id="PF02604">
    <property type="entry name" value="PhdYeFM_antitox"/>
    <property type="match status" value="1"/>
</dbReference>
<dbReference type="SUPFAM" id="SSF143120">
    <property type="entry name" value="YefM-like"/>
    <property type="match status" value="1"/>
</dbReference>
<name>A0A6J6IWY1_9ZZZZ</name>
<dbReference type="Gene3D" id="3.40.1620.10">
    <property type="entry name" value="YefM-like domain"/>
    <property type="match status" value="1"/>
</dbReference>
<dbReference type="InterPro" id="IPR006442">
    <property type="entry name" value="Antitoxin_Phd/YefM"/>
</dbReference>
<dbReference type="InterPro" id="IPR036165">
    <property type="entry name" value="YefM-like_sf"/>
</dbReference>
<dbReference type="AlphaFoldDB" id="A0A6J6IWY1"/>
<comment type="similarity">
    <text evidence="1">Belongs to the phD/YefM antitoxin family.</text>
</comment>
<evidence type="ECO:0000313" key="2">
    <source>
        <dbReference type="EMBL" id="CAB4629227.1"/>
    </source>
</evidence>
<dbReference type="PANTHER" id="PTHR33713:SF10">
    <property type="entry name" value="ANTITOXIN YAFN"/>
    <property type="match status" value="1"/>
</dbReference>
<dbReference type="NCBIfam" id="TIGR01552">
    <property type="entry name" value="phd_fam"/>
    <property type="match status" value="1"/>
</dbReference>
<reference evidence="2" key="1">
    <citation type="submission" date="2020-05" db="EMBL/GenBank/DDBJ databases">
        <authorList>
            <person name="Chiriac C."/>
            <person name="Salcher M."/>
            <person name="Ghai R."/>
            <person name="Kavagutti S V."/>
        </authorList>
    </citation>
    <scope>NUCLEOTIDE SEQUENCE</scope>
</reference>
<sequence length="82" mass="9198">MAQIPVSEARGNLSEVVETSQTEVVFLERYGRPAAVLISPERYEELLEAFEEAQDVAAFDESLADENPNIPWDQVKSDLGWT</sequence>
<organism evidence="2">
    <name type="scientific">freshwater metagenome</name>
    <dbReference type="NCBI Taxonomy" id="449393"/>
    <lineage>
        <taxon>unclassified sequences</taxon>
        <taxon>metagenomes</taxon>
        <taxon>ecological metagenomes</taxon>
    </lineage>
</organism>
<proteinExistence type="inferred from homology"/>